<feature type="domain" description="Isochorismatase-like" evidence="2">
    <location>
        <begin position="3"/>
        <end position="173"/>
    </location>
</feature>
<dbReference type="EMBL" id="QEQD01000001">
    <property type="protein sequence ID" value="RDF05751.1"/>
    <property type="molecule type" value="Genomic_DNA"/>
</dbReference>
<dbReference type="SUPFAM" id="SSF52499">
    <property type="entry name" value="Isochorismatase-like hydrolases"/>
    <property type="match status" value="1"/>
</dbReference>
<dbReference type="STRING" id="735.B0185_00335"/>
<dbReference type="PANTHER" id="PTHR43540">
    <property type="entry name" value="PEROXYUREIDOACRYLATE/UREIDOACRYLATE AMIDOHYDROLASE-RELATED"/>
    <property type="match status" value="1"/>
</dbReference>
<sequence>MQALMLIDVQNAFFDPKWGKRNNPNAEQNMLRLLQHFRVKKRKIIHIQHVSDNPNLLFYQGETQAFQAGFEPLANEPVFQKKVNSAFIGTALLDYLKNQGITELAIAGLTLPHCVSTTTRTAANYGFWVKLIENATASFPLKMPDGEEIDADQAHKINIATLNEEFALILSTQELIDSVV</sequence>
<dbReference type="AlphaFoldDB" id="A0A369ZKU9"/>
<dbReference type="Pfam" id="PF00857">
    <property type="entry name" value="Isochorismatase"/>
    <property type="match status" value="1"/>
</dbReference>
<protein>
    <submittedName>
        <fullName evidence="3">Cysteine hydrolase</fullName>
    </submittedName>
</protein>
<dbReference type="InterPro" id="IPR050272">
    <property type="entry name" value="Isochorismatase-like_hydrls"/>
</dbReference>
<evidence type="ECO:0000259" key="2">
    <source>
        <dbReference type="Pfam" id="PF00857"/>
    </source>
</evidence>
<gene>
    <name evidence="3" type="ORF">DPV98_00275</name>
</gene>
<organism evidence="3 4">
    <name type="scientific">Haemophilus parahaemolyticus</name>
    <dbReference type="NCBI Taxonomy" id="735"/>
    <lineage>
        <taxon>Bacteria</taxon>
        <taxon>Pseudomonadati</taxon>
        <taxon>Pseudomonadota</taxon>
        <taxon>Gammaproteobacteria</taxon>
        <taxon>Pasteurellales</taxon>
        <taxon>Pasteurellaceae</taxon>
        <taxon>Haemophilus</taxon>
    </lineage>
</organism>
<evidence type="ECO:0000256" key="1">
    <source>
        <dbReference type="ARBA" id="ARBA00022801"/>
    </source>
</evidence>
<comment type="caution">
    <text evidence="3">The sequence shown here is derived from an EMBL/GenBank/DDBJ whole genome shotgun (WGS) entry which is preliminary data.</text>
</comment>
<accession>A0A369ZKU9</accession>
<dbReference type="GO" id="GO:0016787">
    <property type="term" value="F:hydrolase activity"/>
    <property type="evidence" value="ECO:0007669"/>
    <property type="project" value="UniProtKB-KW"/>
</dbReference>
<dbReference type="Proteomes" id="UP000253999">
    <property type="component" value="Unassembled WGS sequence"/>
</dbReference>
<reference evidence="3 4" key="1">
    <citation type="submission" date="2018-05" db="EMBL/GenBank/DDBJ databases">
        <title>Draft Genome Sequences for a Diverse set of 7 Haemophilus Species.</title>
        <authorList>
            <person name="Nichols M."/>
            <person name="Topaz N."/>
            <person name="Wang X."/>
            <person name="Wang X."/>
            <person name="Boxrud D."/>
        </authorList>
    </citation>
    <scope>NUCLEOTIDE SEQUENCE [LARGE SCALE GENOMIC DNA]</scope>
    <source>
        <strain evidence="3 4">C2010039593</strain>
    </source>
</reference>
<evidence type="ECO:0000313" key="3">
    <source>
        <dbReference type="EMBL" id="RDF05751.1"/>
    </source>
</evidence>
<dbReference type="PANTHER" id="PTHR43540:SF1">
    <property type="entry name" value="ISOCHORISMATASE HYDROLASE"/>
    <property type="match status" value="1"/>
</dbReference>
<keyword evidence="1 3" id="KW-0378">Hydrolase</keyword>
<dbReference type="CDD" id="cd01014">
    <property type="entry name" value="nicotinamidase_related"/>
    <property type="match status" value="1"/>
</dbReference>
<dbReference type="InterPro" id="IPR036380">
    <property type="entry name" value="Isochorismatase-like_sf"/>
</dbReference>
<name>A0A369ZKU9_HAEPH</name>
<evidence type="ECO:0000313" key="4">
    <source>
        <dbReference type="Proteomes" id="UP000253999"/>
    </source>
</evidence>
<dbReference type="RefSeq" id="WP_111312151.1">
    <property type="nucleotide sequence ID" value="NZ_JAUPSI010000001.1"/>
</dbReference>
<dbReference type="Gene3D" id="3.40.50.850">
    <property type="entry name" value="Isochorismatase-like"/>
    <property type="match status" value="1"/>
</dbReference>
<proteinExistence type="predicted"/>
<dbReference type="InterPro" id="IPR000868">
    <property type="entry name" value="Isochorismatase-like_dom"/>
</dbReference>